<sequence length="503" mass="50781">MGNAAECDASSILRRARALPHGEFAEAAAALSAALGEREGADGIARALSEYALAALEGSEAARAGASEHPLTHERAAALRGHLLAAALGCLATWVELSVTQRGPGDGAWAPPAGGDAAPALGTLGLAALREASAVRAPALRLGDAYDEILDPSRWRPALAAAAASVLSVSVLLDDEPRSARQEAADDPATEQTALARPAAAQPATLGAALSAGGLAEGLAWALRETDACCRVAALSALSSLLDWAGSADAGAPLFVELSRPGGDAERGLEPDERQGLIAAWVSAIPVRQADLAAAPEALESIAACLFAQTPSPVHGSQLGSLSQSRLLAEDPNLILPRLLSAGLLRRLAGLLLALCDGDWLDSVGIAGVDEGECEGTAGAGSTRTAVGESLEAASSDAPPSSLSSLAHLALVLLHGLLSHPGFGHCALEALGQDDAALRALVLCCSHAHAAFCGPGDEATRLEEQDGAPPAPPPFWAEELAAPDQGDVPSLCTAILTLLERCA</sequence>
<gene>
    <name evidence="2" type="ORF">QBZ16_004469</name>
</gene>
<comment type="caution">
    <text evidence="2">The sequence shown here is derived from an EMBL/GenBank/DDBJ whole genome shotgun (WGS) entry which is preliminary data.</text>
</comment>
<feature type="region of interest" description="Disordered" evidence="1">
    <location>
        <begin position="178"/>
        <end position="198"/>
    </location>
</feature>
<dbReference type="EMBL" id="JASFZW010000006">
    <property type="protein sequence ID" value="KAK2077623.1"/>
    <property type="molecule type" value="Genomic_DNA"/>
</dbReference>
<protein>
    <submittedName>
        <fullName evidence="2">Uncharacterized protein</fullName>
    </submittedName>
</protein>
<proteinExistence type="predicted"/>
<keyword evidence="3" id="KW-1185">Reference proteome</keyword>
<evidence type="ECO:0000313" key="2">
    <source>
        <dbReference type="EMBL" id="KAK2077623.1"/>
    </source>
</evidence>
<organism evidence="2 3">
    <name type="scientific">Prototheca wickerhamii</name>
    <dbReference type="NCBI Taxonomy" id="3111"/>
    <lineage>
        <taxon>Eukaryota</taxon>
        <taxon>Viridiplantae</taxon>
        <taxon>Chlorophyta</taxon>
        <taxon>core chlorophytes</taxon>
        <taxon>Trebouxiophyceae</taxon>
        <taxon>Chlorellales</taxon>
        <taxon>Chlorellaceae</taxon>
        <taxon>Prototheca</taxon>
    </lineage>
</organism>
<evidence type="ECO:0000313" key="3">
    <source>
        <dbReference type="Proteomes" id="UP001255856"/>
    </source>
</evidence>
<dbReference type="AlphaFoldDB" id="A0AAD9IHE4"/>
<evidence type="ECO:0000256" key="1">
    <source>
        <dbReference type="SAM" id="MobiDB-lite"/>
    </source>
</evidence>
<reference evidence="2" key="1">
    <citation type="submission" date="2021-01" db="EMBL/GenBank/DDBJ databases">
        <authorList>
            <person name="Eckstrom K.M.E."/>
        </authorList>
    </citation>
    <scope>NUCLEOTIDE SEQUENCE</scope>
    <source>
        <strain evidence="2">UVCC 0001</strain>
    </source>
</reference>
<dbReference type="Proteomes" id="UP001255856">
    <property type="component" value="Unassembled WGS sequence"/>
</dbReference>
<name>A0AAD9IHE4_PROWI</name>
<accession>A0AAD9IHE4</accession>